<evidence type="ECO:0000313" key="1">
    <source>
        <dbReference type="EMBL" id="PTU27695.1"/>
    </source>
</evidence>
<gene>
    <name evidence="1" type="ORF">CJD38_18285</name>
</gene>
<dbReference type="EMBL" id="QANS01000020">
    <property type="protein sequence ID" value="PTU27695.1"/>
    <property type="molecule type" value="Genomic_DNA"/>
</dbReference>
<reference evidence="1 2" key="1">
    <citation type="submission" date="2018-04" db="EMBL/GenBank/DDBJ databases">
        <title>Novel species isolated from glacier.</title>
        <authorList>
            <person name="Liu Q."/>
            <person name="Xin Y.-H."/>
        </authorList>
    </citation>
    <scope>NUCLEOTIDE SEQUENCE [LARGE SCALE GENOMIC DNA]</scope>
    <source>
        <strain evidence="1 2">GT1R17</strain>
    </source>
</reference>
<evidence type="ECO:0000313" key="2">
    <source>
        <dbReference type="Proteomes" id="UP000244248"/>
    </source>
</evidence>
<dbReference type="AlphaFoldDB" id="A0A2T5MAX6"/>
<organism evidence="1 2">
    <name type="scientific">Stenotrophobium rhamnosiphilum</name>
    <dbReference type="NCBI Taxonomy" id="2029166"/>
    <lineage>
        <taxon>Bacteria</taxon>
        <taxon>Pseudomonadati</taxon>
        <taxon>Pseudomonadota</taxon>
        <taxon>Gammaproteobacteria</taxon>
        <taxon>Nevskiales</taxon>
        <taxon>Nevskiaceae</taxon>
        <taxon>Stenotrophobium</taxon>
    </lineage>
</organism>
<proteinExistence type="predicted"/>
<dbReference type="Proteomes" id="UP000244248">
    <property type="component" value="Unassembled WGS sequence"/>
</dbReference>
<accession>A0A2T5MAX6</accession>
<sequence length="76" mass="9626">MALTKDEITEITIKRNYYLHRSFRVLRRLRDLNERWYLNYLDFIISDENFWDVGEEKFFEMYKVYCENRDQQIDES</sequence>
<comment type="caution">
    <text evidence="1">The sequence shown here is derived from an EMBL/GenBank/DDBJ whole genome shotgun (WGS) entry which is preliminary data.</text>
</comment>
<keyword evidence="2" id="KW-1185">Reference proteome</keyword>
<name>A0A2T5MAX6_9GAMM</name>
<protein>
    <submittedName>
        <fullName evidence="1">Uncharacterized protein</fullName>
    </submittedName>
</protein>